<accession>A0ABS8WKL9</accession>
<evidence type="ECO:0000313" key="1">
    <source>
        <dbReference type="EMBL" id="MCE3051381.1"/>
    </source>
</evidence>
<dbReference type="EMBL" id="JACEIK010008478">
    <property type="protein sequence ID" value="MCE3051381.1"/>
    <property type="molecule type" value="Genomic_DNA"/>
</dbReference>
<dbReference type="Proteomes" id="UP000823775">
    <property type="component" value="Unassembled WGS sequence"/>
</dbReference>
<name>A0ABS8WKL9_DATST</name>
<gene>
    <name evidence="1" type="ORF">HAX54_049674</name>
</gene>
<organism evidence="1 2">
    <name type="scientific">Datura stramonium</name>
    <name type="common">Jimsonweed</name>
    <name type="synonym">Common thornapple</name>
    <dbReference type="NCBI Taxonomy" id="4076"/>
    <lineage>
        <taxon>Eukaryota</taxon>
        <taxon>Viridiplantae</taxon>
        <taxon>Streptophyta</taxon>
        <taxon>Embryophyta</taxon>
        <taxon>Tracheophyta</taxon>
        <taxon>Spermatophyta</taxon>
        <taxon>Magnoliopsida</taxon>
        <taxon>eudicotyledons</taxon>
        <taxon>Gunneridae</taxon>
        <taxon>Pentapetalae</taxon>
        <taxon>asterids</taxon>
        <taxon>lamiids</taxon>
        <taxon>Solanales</taxon>
        <taxon>Solanaceae</taxon>
        <taxon>Solanoideae</taxon>
        <taxon>Datureae</taxon>
        <taxon>Datura</taxon>
    </lineage>
</organism>
<protein>
    <submittedName>
        <fullName evidence="1">Uncharacterized protein</fullName>
    </submittedName>
</protein>
<proteinExistence type="predicted"/>
<reference evidence="1 2" key="1">
    <citation type="journal article" date="2021" name="BMC Genomics">
        <title>Datura genome reveals duplications of psychoactive alkaloid biosynthetic genes and high mutation rate following tissue culture.</title>
        <authorList>
            <person name="Rajewski A."/>
            <person name="Carter-House D."/>
            <person name="Stajich J."/>
            <person name="Litt A."/>
        </authorList>
    </citation>
    <scope>NUCLEOTIDE SEQUENCE [LARGE SCALE GENOMIC DNA]</scope>
    <source>
        <strain evidence="1">AR-01</strain>
    </source>
</reference>
<evidence type="ECO:0000313" key="2">
    <source>
        <dbReference type="Proteomes" id="UP000823775"/>
    </source>
</evidence>
<keyword evidence="2" id="KW-1185">Reference proteome</keyword>
<feature type="non-terminal residue" evidence="1">
    <location>
        <position position="1"/>
    </location>
</feature>
<sequence length="53" mass="6011">VERIKVASEVELLPGAVLLQRENSRYDETATTVKLLLQQDLNIMQASLYSYAE</sequence>
<comment type="caution">
    <text evidence="1">The sequence shown here is derived from an EMBL/GenBank/DDBJ whole genome shotgun (WGS) entry which is preliminary data.</text>
</comment>